<dbReference type="AlphaFoldDB" id="A0A4D6NLN3"/>
<reference evidence="2 3" key="1">
    <citation type="submission" date="2019-04" db="EMBL/GenBank/DDBJ databases">
        <title>An improved genome assembly and genetic linkage map for asparagus bean, Vigna unguiculata ssp. sesquipedialis.</title>
        <authorList>
            <person name="Xia Q."/>
            <person name="Zhang R."/>
            <person name="Dong Y."/>
        </authorList>
    </citation>
    <scope>NUCLEOTIDE SEQUENCE [LARGE SCALE GENOMIC DNA]</scope>
    <source>
        <tissue evidence="2">Leaf</tissue>
    </source>
</reference>
<proteinExistence type="predicted"/>
<evidence type="ECO:0000313" key="2">
    <source>
        <dbReference type="EMBL" id="QCE13509.1"/>
    </source>
</evidence>
<dbReference type="EMBL" id="CP039355">
    <property type="protein sequence ID" value="QCE13509.1"/>
    <property type="molecule type" value="Genomic_DNA"/>
</dbReference>
<name>A0A4D6NLN3_VIGUN</name>
<keyword evidence="3" id="KW-1185">Reference proteome</keyword>
<gene>
    <name evidence="2" type="ORF">DEO72_LG11g502</name>
</gene>
<organism evidence="2 3">
    <name type="scientific">Vigna unguiculata</name>
    <name type="common">Cowpea</name>
    <dbReference type="NCBI Taxonomy" id="3917"/>
    <lineage>
        <taxon>Eukaryota</taxon>
        <taxon>Viridiplantae</taxon>
        <taxon>Streptophyta</taxon>
        <taxon>Embryophyta</taxon>
        <taxon>Tracheophyta</taxon>
        <taxon>Spermatophyta</taxon>
        <taxon>Magnoliopsida</taxon>
        <taxon>eudicotyledons</taxon>
        <taxon>Gunneridae</taxon>
        <taxon>Pentapetalae</taxon>
        <taxon>rosids</taxon>
        <taxon>fabids</taxon>
        <taxon>Fabales</taxon>
        <taxon>Fabaceae</taxon>
        <taxon>Papilionoideae</taxon>
        <taxon>50 kb inversion clade</taxon>
        <taxon>NPAAA clade</taxon>
        <taxon>indigoferoid/millettioid clade</taxon>
        <taxon>Phaseoleae</taxon>
        <taxon>Vigna</taxon>
    </lineage>
</organism>
<dbReference type="Proteomes" id="UP000501690">
    <property type="component" value="Linkage Group LG11"/>
</dbReference>
<feature type="region of interest" description="Disordered" evidence="1">
    <location>
        <begin position="115"/>
        <end position="371"/>
    </location>
</feature>
<evidence type="ECO:0000256" key="1">
    <source>
        <dbReference type="SAM" id="MobiDB-lite"/>
    </source>
</evidence>
<dbReference type="PANTHER" id="PTHR36810">
    <property type="entry name" value="BNACNNG47150D PROTEIN"/>
    <property type="match status" value="1"/>
</dbReference>
<feature type="compositionally biased region" description="Basic and acidic residues" evidence="1">
    <location>
        <begin position="342"/>
        <end position="358"/>
    </location>
</feature>
<dbReference type="PANTHER" id="PTHR36810:SF1">
    <property type="entry name" value="OS05G0232200 PROTEIN"/>
    <property type="match status" value="1"/>
</dbReference>
<feature type="compositionally biased region" description="Basic and acidic residues" evidence="1">
    <location>
        <begin position="143"/>
        <end position="193"/>
    </location>
</feature>
<sequence length="464" mass="52157">MPGTIMVSVLEFMDLPLSSPTSIRASLGRIEYQVNDKENLSFPITSIRDDLIFKIQDAEGNEISRTGIQIKLILEKGVLEDKFPLGGGHLRLKLQVILSDEERDRIRSLRQSALKKKHDELLSGGRRGAESESRAVLGNAELPFRRNDEVSESPKKHLQQEAGSRDEKESDTRTQLEHKQLKPNIADEYKESSSTKPVSQQKGKKPAYQSPSEKHPQRATGSEEIAVFFGTEKNDAPASNVVQPNEEEGGPQHSEKRASLGRIPSNVRKMISAFEGGSAQDKRSQIKPPPTKQQQSSNERRYSSKTQHLEKDKSEKTEPADLHERVKSSSLNEAHVGTGTEGSKHERKVETKDSKPKTSDNNGDENSGGPFNQWYARIWITCSPNQKKKKENEEEECVRISSTNLNSQILHVLMHAQASTGCNQVNNVEHLSWAKTMAMLTQLHPYQQLNLLRKCSINIDIQFR</sequence>
<feature type="compositionally biased region" description="Basic and acidic residues" evidence="1">
    <location>
        <begin position="117"/>
        <end position="133"/>
    </location>
</feature>
<protein>
    <submittedName>
        <fullName evidence="2">Uncharacterized protein</fullName>
    </submittedName>
</protein>
<evidence type="ECO:0000313" key="3">
    <source>
        <dbReference type="Proteomes" id="UP000501690"/>
    </source>
</evidence>
<feature type="compositionally biased region" description="Basic and acidic residues" evidence="1">
    <location>
        <begin position="298"/>
        <end position="327"/>
    </location>
</feature>
<accession>A0A4D6NLN3</accession>